<reference evidence="1 2" key="1">
    <citation type="submission" date="2014-04" db="EMBL/GenBank/DDBJ databases">
        <authorList>
            <consortium name="DOE Joint Genome Institute"/>
            <person name="Kuo A."/>
            <person name="Kohler A."/>
            <person name="Jargeat P."/>
            <person name="Nagy L.G."/>
            <person name="Floudas D."/>
            <person name="Copeland A."/>
            <person name="Barry K.W."/>
            <person name="Cichocki N."/>
            <person name="Veneault-Fourrey C."/>
            <person name="LaButti K."/>
            <person name="Lindquist E.A."/>
            <person name="Lipzen A."/>
            <person name="Lundell T."/>
            <person name="Morin E."/>
            <person name="Murat C."/>
            <person name="Sun H."/>
            <person name="Tunlid A."/>
            <person name="Henrissat B."/>
            <person name="Grigoriev I.V."/>
            <person name="Hibbett D.S."/>
            <person name="Martin F."/>
            <person name="Nordberg H.P."/>
            <person name="Cantor M.N."/>
            <person name="Hua S.X."/>
        </authorList>
    </citation>
    <scope>NUCLEOTIDE SEQUENCE [LARGE SCALE GENOMIC DNA]</scope>
    <source>
        <strain evidence="1 2">Ve08.2h10</strain>
    </source>
</reference>
<dbReference type="HOGENOM" id="CLU_052398_3_1_1"/>
<keyword evidence="2" id="KW-1185">Reference proteome</keyword>
<reference evidence="2" key="2">
    <citation type="submission" date="2015-01" db="EMBL/GenBank/DDBJ databases">
        <title>Evolutionary Origins and Diversification of the Mycorrhizal Mutualists.</title>
        <authorList>
            <consortium name="DOE Joint Genome Institute"/>
            <consortium name="Mycorrhizal Genomics Consortium"/>
            <person name="Kohler A."/>
            <person name="Kuo A."/>
            <person name="Nagy L.G."/>
            <person name="Floudas D."/>
            <person name="Copeland A."/>
            <person name="Barry K.W."/>
            <person name="Cichocki N."/>
            <person name="Veneault-Fourrey C."/>
            <person name="LaButti K."/>
            <person name="Lindquist E.A."/>
            <person name="Lipzen A."/>
            <person name="Lundell T."/>
            <person name="Morin E."/>
            <person name="Murat C."/>
            <person name="Riley R."/>
            <person name="Ohm R."/>
            <person name="Sun H."/>
            <person name="Tunlid A."/>
            <person name="Henrissat B."/>
            <person name="Grigoriev I.V."/>
            <person name="Hibbett D.S."/>
            <person name="Martin F."/>
        </authorList>
    </citation>
    <scope>NUCLEOTIDE SEQUENCE [LARGE SCALE GENOMIC DNA]</scope>
    <source>
        <strain evidence="2">Ve08.2h10</strain>
    </source>
</reference>
<sequence length="137" mass="16003">MLPMQNPHNAIQPDYGTDCFTPTRQPLVVNFGISHEEAVHCLLEIWMVQNQLECQEWDIWQEAEADEARQEQEHILQEEEAVHQEERKKNCSKFLPFNDIKVASTIPIMPSPHALRKLWKGKYVELDYFTNKGLAEA</sequence>
<evidence type="ECO:0000313" key="1">
    <source>
        <dbReference type="EMBL" id="KIK75489.1"/>
    </source>
</evidence>
<dbReference type="Proteomes" id="UP000054538">
    <property type="component" value="Unassembled WGS sequence"/>
</dbReference>
<name>A0A0D0D5Z9_9AGAM</name>
<protein>
    <submittedName>
        <fullName evidence="1">Uncharacterized protein</fullName>
    </submittedName>
</protein>
<dbReference type="OrthoDB" id="2688210at2759"/>
<organism evidence="1 2">
    <name type="scientific">Paxillus rubicundulus Ve08.2h10</name>
    <dbReference type="NCBI Taxonomy" id="930991"/>
    <lineage>
        <taxon>Eukaryota</taxon>
        <taxon>Fungi</taxon>
        <taxon>Dikarya</taxon>
        <taxon>Basidiomycota</taxon>
        <taxon>Agaricomycotina</taxon>
        <taxon>Agaricomycetes</taxon>
        <taxon>Agaricomycetidae</taxon>
        <taxon>Boletales</taxon>
        <taxon>Paxilineae</taxon>
        <taxon>Paxillaceae</taxon>
        <taxon>Paxillus</taxon>
    </lineage>
</organism>
<dbReference type="InParanoid" id="A0A0D0D5Z9"/>
<proteinExistence type="predicted"/>
<gene>
    <name evidence="1" type="ORF">PAXRUDRAFT_18962</name>
</gene>
<accession>A0A0D0D5Z9</accession>
<evidence type="ECO:0000313" key="2">
    <source>
        <dbReference type="Proteomes" id="UP000054538"/>
    </source>
</evidence>
<dbReference type="AlphaFoldDB" id="A0A0D0D5Z9"/>
<dbReference type="EMBL" id="KN828079">
    <property type="protein sequence ID" value="KIK75489.1"/>
    <property type="molecule type" value="Genomic_DNA"/>
</dbReference>